<dbReference type="SMART" id="SM00452">
    <property type="entry name" value="STI"/>
    <property type="match status" value="1"/>
</dbReference>
<evidence type="ECO:0000313" key="6">
    <source>
        <dbReference type="Proteomes" id="UP001341840"/>
    </source>
</evidence>
<comment type="caution">
    <text evidence="5">The sequence shown here is derived from an EMBL/GenBank/DDBJ whole genome shotgun (WGS) entry which is preliminary data.</text>
</comment>
<accession>A0ABU6TDL0</accession>
<reference evidence="5 6" key="1">
    <citation type="journal article" date="2023" name="Plants (Basel)">
        <title>Bridging the Gap: Combining Genomics and Transcriptomics Approaches to Understand Stylosanthes scabra, an Orphan Legume from the Brazilian Caatinga.</title>
        <authorList>
            <person name="Ferreira-Neto J.R.C."/>
            <person name="da Silva M.D."/>
            <person name="Binneck E."/>
            <person name="de Melo N.F."/>
            <person name="da Silva R.H."/>
            <person name="de Melo A.L.T.M."/>
            <person name="Pandolfi V."/>
            <person name="Bustamante F.O."/>
            <person name="Brasileiro-Vidal A.C."/>
            <person name="Benko-Iseppon A.M."/>
        </authorList>
    </citation>
    <scope>NUCLEOTIDE SEQUENCE [LARGE SCALE GENOMIC DNA]</scope>
    <source>
        <tissue evidence="5">Leaves</tissue>
    </source>
</reference>
<proteinExistence type="predicted"/>
<dbReference type="InterPro" id="IPR002160">
    <property type="entry name" value="Prot_inh_Kunz-lg"/>
</dbReference>
<dbReference type="InterPro" id="IPR011065">
    <property type="entry name" value="Kunitz_inhibitor_STI-like_sf"/>
</dbReference>
<dbReference type="PANTHER" id="PTHR33107">
    <property type="entry name" value="KUNITZ TRYPSIN INHIBITOR 2"/>
    <property type="match status" value="1"/>
</dbReference>
<evidence type="ECO:0000256" key="2">
    <source>
        <dbReference type="ARBA" id="ARBA00022900"/>
    </source>
</evidence>
<feature type="chain" id="PRO_5045412384" evidence="4">
    <location>
        <begin position="26"/>
        <end position="230"/>
    </location>
</feature>
<keyword evidence="2" id="KW-0722">Serine protease inhibitor</keyword>
<organism evidence="5 6">
    <name type="scientific">Stylosanthes scabra</name>
    <dbReference type="NCBI Taxonomy" id="79078"/>
    <lineage>
        <taxon>Eukaryota</taxon>
        <taxon>Viridiplantae</taxon>
        <taxon>Streptophyta</taxon>
        <taxon>Embryophyta</taxon>
        <taxon>Tracheophyta</taxon>
        <taxon>Spermatophyta</taxon>
        <taxon>Magnoliopsida</taxon>
        <taxon>eudicotyledons</taxon>
        <taxon>Gunneridae</taxon>
        <taxon>Pentapetalae</taxon>
        <taxon>rosids</taxon>
        <taxon>fabids</taxon>
        <taxon>Fabales</taxon>
        <taxon>Fabaceae</taxon>
        <taxon>Papilionoideae</taxon>
        <taxon>50 kb inversion clade</taxon>
        <taxon>dalbergioids sensu lato</taxon>
        <taxon>Dalbergieae</taxon>
        <taxon>Pterocarpus clade</taxon>
        <taxon>Stylosanthes</taxon>
    </lineage>
</organism>
<gene>
    <name evidence="5" type="ORF">PIB30_038118</name>
</gene>
<dbReference type="Gene3D" id="2.80.10.50">
    <property type="match status" value="1"/>
</dbReference>
<evidence type="ECO:0000313" key="5">
    <source>
        <dbReference type="EMBL" id="MED6146806.1"/>
    </source>
</evidence>
<name>A0ABU6TDL0_9FABA</name>
<dbReference type="Proteomes" id="UP001341840">
    <property type="component" value="Unassembled WGS sequence"/>
</dbReference>
<dbReference type="Pfam" id="PF00197">
    <property type="entry name" value="Kunitz_legume"/>
    <property type="match status" value="1"/>
</dbReference>
<keyword evidence="4" id="KW-0732">Signal</keyword>
<protein>
    <submittedName>
        <fullName evidence="5">Uncharacterized protein</fullName>
    </submittedName>
</protein>
<feature type="signal peptide" evidence="4">
    <location>
        <begin position="1"/>
        <end position="25"/>
    </location>
</feature>
<dbReference type="SUPFAM" id="SSF50386">
    <property type="entry name" value="STI-like"/>
    <property type="match status" value="1"/>
</dbReference>
<sequence length="230" mass="25045">MKKQAATSLVALSFLLLFAFPLAYSQGLLEPVKDINGNDVVTGTPYYVQQLTPGSPTPHGGGVVHGKTGNSTCPVSVAYNSGIMFGSTVKFNIPEWANAEIVAERFPLEIQFSDEKPLDCASSSEWMVYGDSIETQKAVLGIGSPLNHPDQTTLFGYFSIRKAQVGYSFQFCYLFQGSPLCSDVGIRLQKYPESLLVLTKGDLESDSVFYFGLKKADDSDSSRIIRKVVA</sequence>
<dbReference type="PROSITE" id="PS00283">
    <property type="entry name" value="SOYBEAN_KUNITZ"/>
    <property type="match status" value="1"/>
</dbReference>
<evidence type="ECO:0000256" key="3">
    <source>
        <dbReference type="ARBA" id="ARBA00023157"/>
    </source>
</evidence>
<evidence type="ECO:0000256" key="1">
    <source>
        <dbReference type="ARBA" id="ARBA00022690"/>
    </source>
</evidence>
<keyword evidence="3" id="KW-1015">Disulfide bond</keyword>
<dbReference type="EMBL" id="JASCZI010090816">
    <property type="protein sequence ID" value="MED6146806.1"/>
    <property type="molecule type" value="Genomic_DNA"/>
</dbReference>
<evidence type="ECO:0000256" key="4">
    <source>
        <dbReference type="SAM" id="SignalP"/>
    </source>
</evidence>
<keyword evidence="1" id="KW-0646">Protease inhibitor</keyword>
<keyword evidence="6" id="KW-1185">Reference proteome</keyword>
<dbReference type="PANTHER" id="PTHR33107:SF21">
    <property type="entry name" value="KUNITZ FAMILY TRYPSIN AND PROTEASE INHIBITOR PROTEIN"/>
    <property type="match status" value="1"/>
</dbReference>